<proteinExistence type="inferred from homology"/>
<dbReference type="SUPFAM" id="SSF55174">
    <property type="entry name" value="Alpha-L RNA-binding motif"/>
    <property type="match status" value="1"/>
</dbReference>
<feature type="domain" description="RNA-binding S4" evidence="5">
    <location>
        <begin position="11"/>
        <end position="73"/>
    </location>
</feature>
<dbReference type="Proteomes" id="UP001242010">
    <property type="component" value="Chromosome"/>
</dbReference>
<dbReference type="InterPro" id="IPR020103">
    <property type="entry name" value="PsdUridine_synth_cat_dom_sf"/>
</dbReference>
<name>A0ABN6UV64_9BACT</name>
<dbReference type="Pfam" id="PF01479">
    <property type="entry name" value="S4"/>
    <property type="match status" value="1"/>
</dbReference>
<comment type="function">
    <text evidence="4">Responsible for synthesis of pseudouridine from uracil.</text>
</comment>
<keyword evidence="2 4" id="KW-0413">Isomerase</keyword>
<dbReference type="EC" id="5.4.99.-" evidence="4"/>
<dbReference type="CDD" id="cd00165">
    <property type="entry name" value="S4"/>
    <property type="match status" value="1"/>
</dbReference>
<reference evidence="7" key="1">
    <citation type="journal article" date="2023" name="Int. J. Syst. Evol. Microbiol.">
        <title>Mesoterricola silvestris gen. nov., sp. nov., Mesoterricola sediminis sp. nov., Geothrix oryzae sp. nov., Geothrix edaphica sp. nov., Geothrix rubra sp. nov., and Geothrix limicola sp. nov., six novel members of Acidobacteriota isolated from soils.</title>
        <authorList>
            <person name="Itoh H."/>
            <person name="Sugisawa Y."/>
            <person name="Mise K."/>
            <person name="Xu Z."/>
            <person name="Kuniyasu M."/>
            <person name="Ushijima N."/>
            <person name="Kawano K."/>
            <person name="Kobayashi E."/>
            <person name="Shiratori Y."/>
            <person name="Masuda Y."/>
            <person name="Senoo K."/>
        </authorList>
    </citation>
    <scope>NUCLEOTIDE SEQUENCE [LARGE SCALE GENOMIC DNA]</scope>
    <source>
        <strain evidence="7">Red222</strain>
    </source>
</reference>
<dbReference type="SMART" id="SM00363">
    <property type="entry name" value="S4"/>
    <property type="match status" value="1"/>
</dbReference>
<dbReference type="Gene3D" id="3.30.2350.10">
    <property type="entry name" value="Pseudouridine synthase"/>
    <property type="match status" value="1"/>
</dbReference>
<dbReference type="Pfam" id="PF00849">
    <property type="entry name" value="PseudoU_synth_2"/>
    <property type="match status" value="1"/>
</dbReference>
<keyword evidence="7" id="KW-1185">Reference proteome</keyword>
<evidence type="ECO:0000259" key="5">
    <source>
        <dbReference type="SMART" id="SM00363"/>
    </source>
</evidence>
<evidence type="ECO:0000256" key="3">
    <source>
        <dbReference type="PROSITE-ProRule" id="PRU00182"/>
    </source>
</evidence>
<dbReference type="RefSeq" id="WP_286355307.1">
    <property type="nucleotide sequence ID" value="NZ_AP027079.1"/>
</dbReference>
<dbReference type="PROSITE" id="PS50889">
    <property type="entry name" value="S4"/>
    <property type="match status" value="1"/>
</dbReference>
<keyword evidence="3" id="KW-0694">RNA-binding</keyword>
<dbReference type="PANTHER" id="PTHR21600:SF44">
    <property type="entry name" value="RIBOSOMAL LARGE SUBUNIT PSEUDOURIDINE SYNTHASE D"/>
    <property type="match status" value="1"/>
</dbReference>
<dbReference type="SUPFAM" id="SSF55120">
    <property type="entry name" value="Pseudouridine synthase"/>
    <property type="match status" value="1"/>
</dbReference>
<evidence type="ECO:0000256" key="1">
    <source>
        <dbReference type="ARBA" id="ARBA00010876"/>
    </source>
</evidence>
<sequence length="338" mass="37078">MMQLIAEDGAPRLDRFLADRFPEIPRARWDAHVRLGEIKVNGQPVTKGGVRLRPGDRVETELPVIPVPAAHLEAEAIDLPSLFEDAHLWIVDKPAGMVVHPGPGHAGGTIVNALLHRLKTPVVLDARDEEAEETEGEIGEETGELAEDVATGWPGLVHRLDRYTTGCLCLAKTAEAQRAIQAQFKARTVEKRYLALVRHSPRLPQLGSLLIDEPIARHKQDRLRMVVAEGGRPAQTRIRVLARTSSIALVECELLTGRTHQIRVHLAHLRAPLMGDPLYGGPGRWKDVDGEALLLPHPALHAWKLSVDHPETGVRIHAEAPIPEAFRALAASLGLPGY</sequence>
<gene>
    <name evidence="6" type="primary">rluD</name>
    <name evidence="6" type="ORF">GETHOR_07740</name>
</gene>
<dbReference type="PANTHER" id="PTHR21600">
    <property type="entry name" value="MITOCHONDRIAL RNA PSEUDOURIDINE SYNTHASE"/>
    <property type="match status" value="1"/>
</dbReference>
<evidence type="ECO:0000256" key="4">
    <source>
        <dbReference type="RuleBase" id="RU362028"/>
    </source>
</evidence>
<evidence type="ECO:0000313" key="6">
    <source>
        <dbReference type="EMBL" id="BDU68673.1"/>
    </source>
</evidence>
<dbReference type="NCBIfam" id="TIGR00005">
    <property type="entry name" value="rluA_subfam"/>
    <property type="match status" value="1"/>
</dbReference>
<dbReference type="InterPro" id="IPR006225">
    <property type="entry name" value="PsdUridine_synth_RluC/D"/>
</dbReference>
<dbReference type="InterPro" id="IPR006145">
    <property type="entry name" value="PsdUridine_synth_RsuA/RluA"/>
</dbReference>
<dbReference type="Gene3D" id="3.10.290.10">
    <property type="entry name" value="RNA-binding S4 domain"/>
    <property type="match status" value="1"/>
</dbReference>
<protein>
    <recommendedName>
        <fullName evidence="4">Pseudouridine synthase</fullName>
        <ecNumber evidence="4">5.4.99.-</ecNumber>
    </recommendedName>
</protein>
<evidence type="ECO:0000313" key="7">
    <source>
        <dbReference type="Proteomes" id="UP001242010"/>
    </source>
</evidence>
<accession>A0ABN6UV64</accession>
<dbReference type="EMBL" id="AP027079">
    <property type="protein sequence ID" value="BDU68673.1"/>
    <property type="molecule type" value="Genomic_DNA"/>
</dbReference>
<evidence type="ECO:0000256" key="2">
    <source>
        <dbReference type="ARBA" id="ARBA00023235"/>
    </source>
</evidence>
<dbReference type="InterPro" id="IPR036986">
    <property type="entry name" value="S4_RNA-bd_sf"/>
</dbReference>
<dbReference type="CDD" id="cd02869">
    <property type="entry name" value="PseudoU_synth_RluA_like"/>
    <property type="match status" value="1"/>
</dbReference>
<dbReference type="InterPro" id="IPR002942">
    <property type="entry name" value="S4_RNA-bd"/>
</dbReference>
<comment type="similarity">
    <text evidence="1 4">Belongs to the pseudouridine synthase RluA family.</text>
</comment>
<comment type="catalytic activity">
    <reaction evidence="4">
        <text>a uridine in RNA = a pseudouridine in RNA</text>
        <dbReference type="Rhea" id="RHEA:48348"/>
        <dbReference type="Rhea" id="RHEA-COMP:12068"/>
        <dbReference type="Rhea" id="RHEA-COMP:12069"/>
        <dbReference type="ChEBI" id="CHEBI:65314"/>
        <dbReference type="ChEBI" id="CHEBI:65315"/>
    </reaction>
</comment>
<organism evidence="6 7">
    <name type="scientific">Geothrix oryzae</name>
    <dbReference type="NCBI Taxonomy" id="2927975"/>
    <lineage>
        <taxon>Bacteria</taxon>
        <taxon>Pseudomonadati</taxon>
        <taxon>Acidobacteriota</taxon>
        <taxon>Holophagae</taxon>
        <taxon>Holophagales</taxon>
        <taxon>Holophagaceae</taxon>
        <taxon>Geothrix</taxon>
    </lineage>
</organism>
<dbReference type="InterPro" id="IPR050188">
    <property type="entry name" value="RluA_PseudoU_synthase"/>
</dbReference>